<gene>
    <name evidence="7" type="ORF">QEZ38_07575</name>
</gene>
<protein>
    <submittedName>
        <fullName evidence="7">Transporter</fullName>
    </submittedName>
</protein>
<evidence type="ECO:0000256" key="1">
    <source>
        <dbReference type="ARBA" id="ARBA00004651"/>
    </source>
</evidence>
<dbReference type="Gene3D" id="1.20.1250.20">
    <property type="entry name" value="MFS general substrate transporter like domains"/>
    <property type="match status" value="1"/>
</dbReference>
<feature type="transmembrane region" description="Helical" evidence="6">
    <location>
        <begin position="387"/>
        <end position="404"/>
    </location>
</feature>
<evidence type="ECO:0000313" key="8">
    <source>
        <dbReference type="Proteomes" id="UP001160991"/>
    </source>
</evidence>
<feature type="transmembrane region" description="Helical" evidence="6">
    <location>
        <begin position="43"/>
        <end position="64"/>
    </location>
</feature>
<dbReference type="SUPFAM" id="SSF103473">
    <property type="entry name" value="MFS general substrate transporter"/>
    <property type="match status" value="1"/>
</dbReference>
<evidence type="ECO:0000256" key="2">
    <source>
        <dbReference type="ARBA" id="ARBA00022475"/>
    </source>
</evidence>
<feature type="transmembrane region" description="Helical" evidence="6">
    <location>
        <begin position="12"/>
        <end position="37"/>
    </location>
</feature>
<feature type="transmembrane region" description="Helical" evidence="6">
    <location>
        <begin position="76"/>
        <end position="94"/>
    </location>
</feature>
<dbReference type="PANTHER" id="PTHR23513:SF6">
    <property type="entry name" value="MAJOR FACILITATOR SUPERFAMILY ASSOCIATED DOMAIN-CONTAINING PROTEIN"/>
    <property type="match status" value="1"/>
</dbReference>
<keyword evidence="3 6" id="KW-0812">Transmembrane</keyword>
<evidence type="ECO:0000313" key="7">
    <source>
        <dbReference type="EMBL" id="MDI1474552.1"/>
    </source>
</evidence>
<dbReference type="InterPro" id="IPR036259">
    <property type="entry name" value="MFS_trans_sf"/>
</dbReference>
<feature type="transmembrane region" description="Helical" evidence="6">
    <location>
        <begin position="169"/>
        <end position="188"/>
    </location>
</feature>
<keyword evidence="4 6" id="KW-1133">Transmembrane helix</keyword>
<accession>A0ABT6PEX3</accession>
<feature type="transmembrane region" description="Helical" evidence="6">
    <location>
        <begin position="361"/>
        <end position="381"/>
    </location>
</feature>
<keyword evidence="5 6" id="KW-0472">Membrane</keyword>
<dbReference type="Proteomes" id="UP001160991">
    <property type="component" value="Unassembled WGS sequence"/>
</dbReference>
<dbReference type="RefSeq" id="WP_281335510.1">
    <property type="nucleotide sequence ID" value="NZ_JARZZP010000012.1"/>
</dbReference>
<name>A0ABT6PEX3_9STRE</name>
<proteinExistence type="predicted"/>
<organism evidence="7 8">
    <name type="scientific">Streptococcus taonis</name>
    <dbReference type="NCBI Taxonomy" id="3041623"/>
    <lineage>
        <taxon>Bacteria</taxon>
        <taxon>Bacillati</taxon>
        <taxon>Bacillota</taxon>
        <taxon>Bacilli</taxon>
        <taxon>Lactobacillales</taxon>
        <taxon>Streptococcaceae</taxon>
        <taxon>Streptococcus</taxon>
    </lineage>
</organism>
<feature type="transmembrane region" description="Helical" evidence="6">
    <location>
        <begin position="261"/>
        <end position="283"/>
    </location>
</feature>
<feature type="transmembrane region" description="Helical" evidence="6">
    <location>
        <begin position="322"/>
        <end position="340"/>
    </location>
</feature>
<evidence type="ECO:0000256" key="4">
    <source>
        <dbReference type="ARBA" id="ARBA00022989"/>
    </source>
</evidence>
<comment type="subcellular location">
    <subcellularLocation>
        <location evidence="1">Cell membrane</location>
        <topology evidence="1">Multi-pass membrane protein</topology>
    </subcellularLocation>
</comment>
<feature type="transmembrane region" description="Helical" evidence="6">
    <location>
        <begin position="100"/>
        <end position="118"/>
    </location>
</feature>
<comment type="caution">
    <text evidence="7">The sequence shown here is derived from an EMBL/GenBank/DDBJ whole genome shotgun (WGS) entry which is preliminary data.</text>
</comment>
<dbReference type="PANTHER" id="PTHR23513">
    <property type="entry name" value="INTEGRAL MEMBRANE EFFLUX PROTEIN-RELATED"/>
    <property type="match status" value="1"/>
</dbReference>
<keyword evidence="2" id="KW-1003">Cell membrane</keyword>
<evidence type="ECO:0000256" key="6">
    <source>
        <dbReference type="SAM" id="Phobius"/>
    </source>
</evidence>
<feature type="transmembrane region" description="Helical" evidence="6">
    <location>
        <begin position="139"/>
        <end position="163"/>
    </location>
</feature>
<sequence>MRLFLKHHLFRILTLSRFLSSSGAYIYNLVFVVYAASLPFKSLAVFVANMITILPFLFTFYVGIKADQTQNKARMIIWVGCLQSILFLLIAIVIRDSNFFTFAFICLMNICSDVLSDYTAGLRMPIIQYNISEDKLYEAYSFTQFVSYLSNLGGQALGVWILTTSQQNFSLVAIVNSGFFLLSSLILLKNRKELTHLSITVETQPINLVQQMKTIYADMDYVFRKKESKSLFKIVLVILIMNTLGGAIGGIYHFYLLDHDIYHLSYAQALFLIEGVSLGGAIIGSLTPNDYFGKLSFSNLLSLNALLFVLLAIANILDFPPLVGIICLAFVMYFMSKSMPKLDTLLLSNLSSDVLARSNNFLSMIFSLTLPFGMSLFSFLALQDIRICWWVFIAGSVIGLILSLETNRNE</sequence>
<reference evidence="7" key="1">
    <citation type="submission" date="2023-04" db="EMBL/GenBank/DDBJ databases">
        <title>A new Streptococcus species isolated from the patient with bacteremia.</title>
        <authorList>
            <person name="Chen Y.-S."/>
            <person name="Lee C.-Y."/>
            <person name="Chan C.-K."/>
        </authorList>
    </citation>
    <scope>NUCLEOTIDE SEQUENCE</scope>
    <source>
        <strain evidence="7">ST22-14</strain>
    </source>
</reference>
<dbReference type="EMBL" id="JARZZP010000012">
    <property type="protein sequence ID" value="MDI1474552.1"/>
    <property type="molecule type" value="Genomic_DNA"/>
</dbReference>
<keyword evidence="8" id="KW-1185">Reference proteome</keyword>
<feature type="transmembrane region" description="Helical" evidence="6">
    <location>
        <begin position="234"/>
        <end position="255"/>
    </location>
</feature>
<evidence type="ECO:0000256" key="5">
    <source>
        <dbReference type="ARBA" id="ARBA00023136"/>
    </source>
</evidence>
<evidence type="ECO:0000256" key="3">
    <source>
        <dbReference type="ARBA" id="ARBA00022692"/>
    </source>
</evidence>